<evidence type="ECO:0000313" key="2">
    <source>
        <dbReference type="EMBL" id="SEB51205.1"/>
    </source>
</evidence>
<protein>
    <submittedName>
        <fullName evidence="2">Uncharacterized protein</fullName>
    </submittedName>
</protein>
<accession>A0A1H4JZB5</accession>
<evidence type="ECO:0000256" key="1">
    <source>
        <dbReference type="SAM" id="Phobius"/>
    </source>
</evidence>
<dbReference type="EMBL" id="FNSD01000001">
    <property type="protein sequence ID" value="SEB51205.1"/>
    <property type="molecule type" value="Genomic_DNA"/>
</dbReference>
<gene>
    <name evidence="2" type="ORF">SAMN05443244_0889</name>
</gene>
<proteinExistence type="predicted"/>
<sequence>MVRDRSVFTEAEQETIRHAASQILAHPAFRASERSTRLFRYLLERALLSDDEVLKERRIGHEVFGREISYDTSDDPIVRNAASDTRKRLRQYDAEAGSGLPVHILLGPGGYALEFRFEQAVEHPAEKVAEVASVLPEALPAARPPRATGLARPGGSKLPWWIAAVATAACILFGLAFFWERQELRSGVTALSDNPLWSPMLNSGKEIFVCLGHAGNTDPQEAPTNPTSVAMQRITITDLKAYTNISGFLQMNRQNFQMRTDNQTTLLDLRDRPTVLIGIGNNQWALRLTSNLRYHFDFSHADPKNPQRAVSIVDSEHPGQTSWIVRSGLNATTDSDYAIAGRLLDPVTGGLILYVAGAGTVGTQVASEFVTQSAFLTRLPESLKNPRTNIQVVLKTPIVGGIPGKPEVLATHVY</sequence>
<dbReference type="RefSeq" id="WP_139285091.1">
    <property type="nucleotide sequence ID" value="NZ_FNSD01000001.1"/>
</dbReference>
<keyword evidence="1" id="KW-0812">Transmembrane</keyword>
<keyword evidence="1" id="KW-0472">Membrane</keyword>
<organism evidence="2 3">
    <name type="scientific">Terriglobus roseus</name>
    <dbReference type="NCBI Taxonomy" id="392734"/>
    <lineage>
        <taxon>Bacteria</taxon>
        <taxon>Pseudomonadati</taxon>
        <taxon>Acidobacteriota</taxon>
        <taxon>Terriglobia</taxon>
        <taxon>Terriglobales</taxon>
        <taxon>Acidobacteriaceae</taxon>
        <taxon>Terriglobus</taxon>
    </lineage>
</organism>
<reference evidence="2 3" key="1">
    <citation type="submission" date="2016-10" db="EMBL/GenBank/DDBJ databases">
        <authorList>
            <person name="de Groot N.N."/>
        </authorList>
    </citation>
    <scope>NUCLEOTIDE SEQUENCE [LARGE SCALE GENOMIC DNA]</scope>
    <source>
        <strain evidence="2 3">AB35.6</strain>
    </source>
</reference>
<evidence type="ECO:0000313" key="3">
    <source>
        <dbReference type="Proteomes" id="UP000182409"/>
    </source>
</evidence>
<dbReference type="OrthoDB" id="115818at2"/>
<keyword evidence="1" id="KW-1133">Transmembrane helix</keyword>
<dbReference type="Proteomes" id="UP000182409">
    <property type="component" value="Unassembled WGS sequence"/>
</dbReference>
<feature type="transmembrane region" description="Helical" evidence="1">
    <location>
        <begin position="158"/>
        <end position="179"/>
    </location>
</feature>
<name>A0A1H4JZB5_9BACT</name>
<dbReference type="AlphaFoldDB" id="A0A1H4JZB5"/>